<sequence length="59" mass="6270">MSMTNQNKIPPKKALVTGASGRLGVAAIEKFLAAGWEFVGVSHRKPSSRGGLKEESNET</sequence>
<dbReference type="AlphaFoldDB" id="A0A1M7U4J2"/>
<proteinExistence type="predicted"/>
<reference evidence="2" key="1">
    <citation type="submission" date="2016-11" db="EMBL/GenBank/DDBJ databases">
        <authorList>
            <person name="Varghese N."/>
            <person name="Submissions S."/>
        </authorList>
    </citation>
    <scope>NUCLEOTIDE SEQUENCE [LARGE SCALE GENOMIC DNA]</scope>
    <source>
        <strain evidence="2">GAS401</strain>
    </source>
</reference>
<evidence type="ECO:0000313" key="2">
    <source>
        <dbReference type="Proteomes" id="UP000184096"/>
    </source>
</evidence>
<dbReference type="EMBL" id="LT670849">
    <property type="protein sequence ID" value="SHN77878.1"/>
    <property type="molecule type" value="Genomic_DNA"/>
</dbReference>
<dbReference type="SUPFAM" id="SSF51735">
    <property type="entry name" value="NAD(P)-binding Rossmann-fold domains"/>
    <property type="match status" value="1"/>
</dbReference>
<name>A0A1M7U4J2_9BRAD</name>
<keyword evidence="2" id="KW-1185">Reference proteome</keyword>
<evidence type="ECO:0000313" key="1">
    <source>
        <dbReference type="EMBL" id="SHN77878.1"/>
    </source>
</evidence>
<protein>
    <recommendedName>
        <fullName evidence="3">NAD dependent epimerase/dehydratase family protein</fullName>
    </recommendedName>
</protein>
<organism evidence="1 2">
    <name type="scientific">Bradyrhizobium erythrophlei</name>
    <dbReference type="NCBI Taxonomy" id="1437360"/>
    <lineage>
        <taxon>Bacteria</taxon>
        <taxon>Pseudomonadati</taxon>
        <taxon>Pseudomonadota</taxon>
        <taxon>Alphaproteobacteria</taxon>
        <taxon>Hyphomicrobiales</taxon>
        <taxon>Nitrobacteraceae</taxon>
        <taxon>Bradyrhizobium</taxon>
    </lineage>
</organism>
<accession>A0A1M7U4J2</accession>
<evidence type="ECO:0008006" key="3">
    <source>
        <dbReference type="Google" id="ProtNLM"/>
    </source>
</evidence>
<dbReference type="InterPro" id="IPR036291">
    <property type="entry name" value="NAD(P)-bd_dom_sf"/>
</dbReference>
<dbReference type="Proteomes" id="UP000184096">
    <property type="component" value="Chromosome I"/>
</dbReference>
<gene>
    <name evidence="1" type="ORF">SAMN05444170_3524</name>
</gene>
<dbReference type="Gene3D" id="3.40.50.720">
    <property type="entry name" value="NAD(P)-binding Rossmann-like Domain"/>
    <property type="match status" value="1"/>
</dbReference>